<keyword evidence="14" id="KW-0256">Endoplasmic reticulum</keyword>
<keyword evidence="10 14" id="KW-0472">Membrane</keyword>
<dbReference type="GO" id="GO:0005789">
    <property type="term" value="C:endoplasmic reticulum membrane"/>
    <property type="evidence" value="ECO:0007669"/>
    <property type="project" value="UniProtKB-SubCell"/>
</dbReference>
<dbReference type="InterPro" id="IPR007482">
    <property type="entry name" value="Tyr_Pase-like_PTPLA"/>
</dbReference>
<reference evidence="15 16" key="1">
    <citation type="submission" date="2015-07" db="EMBL/GenBank/DDBJ databases">
        <title>The genome of the fungus Escovopsis weberi, a specialized disease agent of ant agriculture.</title>
        <authorList>
            <person name="de Man T.J."/>
            <person name="Stajich J.E."/>
            <person name="Kubicek C.P."/>
            <person name="Chenthamara K."/>
            <person name="Atanasova L."/>
            <person name="Druzhinina I.S."/>
            <person name="Birnbaum S."/>
            <person name="Barribeau S.M."/>
            <person name="Teiling C."/>
            <person name="Suen G."/>
            <person name="Currie C."/>
            <person name="Gerardo N.M."/>
        </authorList>
    </citation>
    <scope>NUCLEOTIDE SEQUENCE [LARGE SCALE GENOMIC DNA]</scope>
</reference>
<evidence type="ECO:0000256" key="2">
    <source>
        <dbReference type="ARBA" id="ARBA00005194"/>
    </source>
</evidence>
<dbReference type="Pfam" id="PF04387">
    <property type="entry name" value="PTPLA"/>
    <property type="match status" value="1"/>
</dbReference>
<evidence type="ECO:0000313" key="16">
    <source>
        <dbReference type="Proteomes" id="UP000053831"/>
    </source>
</evidence>
<comment type="subcellular location">
    <subcellularLocation>
        <location evidence="14">Endoplasmic reticulum membrane</location>
        <topology evidence="14">Multi-pass membrane protein</topology>
    </subcellularLocation>
    <subcellularLocation>
        <location evidence="1">Membrane</location>
        <topology evidence="1">Multi-pass membrane protein</topology>
    </subcellularLocation>
</comment>
<evidence type="ECO:0000256" key="5">
    <source>
        <dbReference type="ARBA" id="ARBA00022516"/>
    </source>
</evidence>
<dbReference type="GO" id="GO:0102158">
    <property type="term" value="F:very-long-chain (3R)-3-hydroxyacyl-CoA dehydratase activity"/>
    <property type="evidence" value="ECO:0007669"/>
    <property type="project" value="UniProtKB-EC"/>
</dbReference>
<keyword evidence="12 14" id="KW-0456">Lyase</keyword>
<feature type="transmembrane region" description="Helical" evidence="14">
    <location>
        <begin position="174"/>
        <end position="194"/>
    </location>
</feature>
<evidence type="ECO:0000256" key="6">
    <source>
        <dbReference type="ARBA" id="ARBA00022692"/>
    </source>
</evidence>
<comment type="caution">
    <text evidence="15">The sequence shown here is derived from an EMBL/GenBank/DDBJ whole genome shotgun (WGS) entry which is preliminary data.</text>
</comment>
<comment type="caution">
    <text evidence="14">Lacks conserved residue(s) required for the propagation of feature annotation.</text>
</comment>
<keyword evidence="5 14" id="KW-0444">Lipid biosynthesis</keyword>
<keyword evidence="16" id="KW-1185">Reference proteome</keyword>
<dbReference type="EC" id="4.2.1.134" evidence="4 14"/>
<keyword evidence="9 14" id="KW-0443">Lipid metabolism</keyword>
<evidence type="ECO:0000256" key="4">
    <source>
        <dbReference type="ARBA" id="ARBA00013122"/>
    </source>
</evidence>
<evidence type="ECO:0000256" key="12">
    <source>
        <dbReference type="ARBA" id="ARBA00023239"/>
    </source>
</evidence>
<evidence type="ECO:0000256" key="9">
    <source>
        <dbReference type="ARBA" id="ARBA00023098"/>
    </source>
</evidence>
<keyword evidence="6 14" id="KW-0812">Transmembrane</keyword>
<dbReference type="AlphaFoldDB" id="A0A0M8N094"/>
<keyword evidence="7 14" id="KW-0276">Fatty acid metabolism</keyword>
<feature type="transmembrane region" description="Helical" evidence="14">
    <location>
        <begin position="12"/>
        <end position="34"/>
    </location>
</feature>
<proteinExistence type="inferred from homology"/>
<dbReference type="PANTHER" id="PTHR11035">
    <property type="entry name" value="VERY-LONG-CHAIN (3R)-3-HYDROXYACYL-COA DEHYDRATASE"/>
    <property type="match status" value="1"/>
</dbReference>
<comment type="catalytic activity">
    <reaction evidence="13 14">
        <text>a very-long-chain (3R)-3-hydroxyacyl-CoA = a very-long-chain (2E)-enoyl-CoA + H2O</text>
        <dbReference type="Rhea" id="RHEA:45812"/>
        <dbReference type="ChEBI" id="CHEBI:15377"/>
        <dbReference type="ChEBI" id="CHEBI:83728"/>
        <dbReference type="ChEBI" id="CHEBI:85440"/>
        <dbReference type="EC" id="4.2.1.134"/>
    </reaction>
</comment>
<dbReference type="STRING" id="150374.A0A0M8N094"/>
<evidence type="ECO:0000256" key="1">
    <source>
        <dbReference type="ARBA" id="ARBA00004141"/>
    </source>
</evidence>
<comment type="pathway">
    <text evidence="2 14">Lipid metabolism; fatty acid biosynthesis.</text>
</comment>
<evidence type="ECO:0000256" key="11">
    <source>
        <dbReference type="ARBA" id="ARBA00023160"/>
    </source>
</evidence>
<evidence type="ECO:0000256" key="7">
    <source>
        <dbReference type="ARBA" id="ARBA00022832"/>
    </source>
</evidence>
<organism evidence="15 16">
    <name type="scientific">Escovopsis weberi</name>
    <dbReference type="NCBI Taxonomy" id="150374"/>
    <lineage>
        <taxon>Eukaryota</taxon>
        <taxon>Fungi</taxon>
        <taxon>Dikarya</taxon>
        <taxon>Ascomycota</taxon>
        <taxon>Pezizomycotina</taxon>
        <taxon>Sordariomycetes</taxon>
        <taxon>Hypocreomycetidae</taxon>
        <taxon>Hypocreales</taxon>
        <taxon>Hypocreaceae</taxon>
        <taxon>Escovopsis</taxon>
    </lineage>
</organism>
<dbReference type="GO" id="GO:0042761">
    <property type="term" value="P:very long-chain fatty acid biosynthetic process"/>
    <property type="evidence" value="ECO:0007669"/>
    <property type="project" value="TreeGrafter"/>
</dbReference>
<evidence type="ECO:0000256" key="3">
    <source>
        <dbReference type="ARBA" id="ARBA00007811"/>
    </source>
</evidence>
<feature type="transmembrane region" description="Helical" evidence="14">
    <location>
        <begin position="87"/>
        <end position="103"/>
    </location>
</feature>
<comment type="similarity">
    <text evidence="3 14">Belongs to the very long-chain fatty acids dehydratase HACD family.</text>
</comment>
<evidence type="ECO:0000256" key="10">
    <source>
        <dbReference type="ARBA" id="ARBA00023136"/>
    </source>
</evidence>
<evidence type="ECO:0000256" key="14">
    <source>
        <dbReference type="RuleBase" id="RU363109"/>
    </source>
</evidence>
<dbReference type="OrthoDB" id="46988at2759"/>
<sequence length="216" mass="23584">MAAAASSSLRTAYLVLYNAASAAAWAVVLARTLGVLSLDGPRAVYADVNEWLTYTQSMAGMEVLHSLFGIVRAPLLTTLLQISSRLLLIWAILFPFPALALYPTYSSMLVAWSVTEVIRYSFFAVGCLPSGKQPAFLTWLRYNTFFVLYPVGILSECSLIWLAAAGPAGGLASWAPYALYAILAIYVPGTYILYTHMMAQRRKVLRGLKAQTAKAQ</sequence>
<evidence type="ECO:0000313" key="15">
    <source>
        <dbReference type="EMBL" id="KOS22448.1"/>
    </source>
</evidence>
<dbReference type="Proteomes" id="UP000053831">
    <property type="component" value="Unassembled WGS sequence"/>
</dbReference>
<dbReference type="UniPathway" id="UPA00094"/>
<dbReference type="EMBL" id="LGSR01000006">
    <property type="protein sequence ID" value="KOS22448.1"/>
    <property type="molecule type" value="Genomic_DNA"/>
</dbReference>
<evidence type="ECO:0000256" key="8">
    <source>
        <dbReference type="ARBA" id="ARBA00022989"/>
    </source>
</evidence>
<keyword evidence="8 14" id="KW-1133">Transmembrane helix</keyword>
<gene>
    <name evidence="15" type="ORF">ESCO_001660</name>
</gene>
<name>A0A0M8N094_ESCWE</name>
<evidence type="ECO:0000256" key="13">
    <source>
        <dbReference type="ARBA" id="ARBA00036671"/>
    </source>
</evidence>
<protein>
    <recommendedName>
        <fullName evidence="4 14">Very-long-chain (3R)-3-hydroxyacyl-CoA dehydratase</fullName>
        <ecNumber evidence="4 14">4.2.1.134</ecNumber>
    </recommendedName>
</protein>
<dbReference type="GO" id="GO:0030497">
    <property type="term" value="P:fatty acid elongation"/>
    <property type="evidence" value="ECO:0007669"/>
    <property type="project" value="EnsemblFungi"/>
</dbReference>
<dbReference type="GO" id="GO:0000324">
    <property type="term" value="C:fungal-type vacuole"/>
    <property type="evidence" value="ECO:0007669"/>
    <property type="project" value="EnsemblFungi"/>
</dbReference>
<keyword evidence="11 14" id="KW-0275">Fatty acid biosynthesis</keyword>
<dbReference type="PANTHER" id="PTHR11035:SF3">
    <property type="entry name" value="VERY-LONG-CHAIN (3R)-3-HYDROXYACYL-COA DEHYDRATASE"/>
    <property type="match status" value="1"/>
</dbReference>
<comment type="function">
    <text evidence="14">Catalyzes the third of the four reactions of the long-chain fatty acids elongation cycle. This endoplasmic reticulum-bound enzymatic process, allows the addition of two carbons to the chain of long- and very long-chain fatty acids/VLCFAs per cycle. This enzyme catalyzes the dehydration of the 3-hydroxyacyl-CoA intermediate into trans-2,3-enoyl-CoA, within each cycle of fatty acid elongation. Thereby, it participates to the production of VLCFAs of different chain lengths that are involved in multiple biological processes as precursors of membrane lipids and lipid mediators.</text>
</comment>
<feature type="transmembrane region" description="Helical" evidence="14">
    <location>
        <begin position="140"/>
        <end position="162"/>
    </location>
</feature>
<accession>A0A0M8N094</accession>
<dbReference type="GO" id="GO:0030148">
    <property type="term" value="P:sphingolipid biosynthetic process"/>
    <property type="evidence" value="ECO:0007669"/>
    <property type="project" value="EnsemblFungi"/>
</dbReference>
<dbReference type="GO" id="GO:0007034">
    <property type="term" value="P:vacuolar transport"/>
    <property type="evidence" value="ECO:0007669"/>
    <property type="project" value="EnsemblFungi"/>
</dbReference>